<sequence length="182" mass="21150">MERKKAGDLLREAFGEYQGDPRDWAFWISTEPSRPDVYLIHGSVAYFLKVDSIYTPKPVGIGAKFRVEEDQLSRRLPESGFRRLSRRDLEEIFRGVPRPEEVESGEEFARAARLVRKRLRERILGKRPTSFGPPESGDEAFAIGPYVLGDPLEYVSGEQRRLKRELARELEKLERMRHPEYG</sequence>
<comment type="caution">
    <text evidence="1">The sequence shown here is derived from an EMBL/GenBank/DDBJ whole genome shotgun (WGS) entry which is preliminary data.</text>
</comment>
<protein>
    <submittedName>
        <fullName evidence="1">Uncharacterized protein</fullName>
    </submittedName>
</protein>
<reference evidence="1 2" key="1">
    <citation type="journal article" date="2016" name="Sci. Rep.">
        <title>Metabolic traits of an uncultured archaeal lineage -MSBL1- from brine pools of the Red Sea.</title>
        <authorList>
            <person name="Mwirichia R."/>
            <person name="Alam I."/>
            <person name="Rashid M."/>
            <person name="Vinu M."/>
            <person name="Ba-Alawi W."/>
            <person name="Anthony Kamau A."/>
            <person name="Kamanda Ngugi D."/>
            <person name="Goker M."/>
            <person name="Klenk H.P."/>
            <person name="Bajic V."/>
            <person name="Stingl U."/>
        </authorList>
    </citation>
    <scope>NUCLEOTIDE SEQUENCE [LARGE SCALE GENOMIC DNA]</scope>
    <source>
        <strain evidence="1">SCGC-AAA833K04</strain>
    </source>
</reference>
<dbReference type="AlphaFoldDB" id="A0A133VSX1"/>
<dbReference type="Proteomes" id="UP000070038">
    <property type="component" value="Unassembled WGS sequence"/>
</dbReference>
<organism evidence="1 2">
    <name type="scientific">candidate division MSBL1 archaeon SCGC-AAA833K04</name>
    <dbReference type="NCBI Taxonomy" id="1698258"/>
    <lineage>
        <taxon>Archaea</taxon>
        <taxon>Methanobacteriati</taxon>
        <taxon>Methanobacteriota</taxon>
        <taxon>candidate division MSBL1</taxon>
    </lineage>
</organism>
<proteinExistence type="predicted"/>
<evidence type="ECO:0000313" key="1">
    <source>
        <dbReference type="EMBL" id="KXB09511.1"/>
    </source>
</evidence>
<dbReference type="EMBL" id="LHYN01000002">
    <property type="protein sequence ID" value="KXB09511.1"/>
    <property type="molecule type" value="Genomic_DNA"/>
</dbReference>
<evidence type="ECO:0000313" key="2">
    <source>
        <dbReference type="Proteomes" id="UP000070038"/>
    </source>
</evidence>
<keyword evidence="2" id="KW-1185">Reference proteome</keyword>
<accession>A0A133VSX1</accession>
<name>A0A133VSX1_9EURY</name>
<gene>
    <name evidence="1" type="ORF">AKJ46_00270</name>
</gene>